<evidence type="ECO:0000313" key="7">
    <source>
        <dbReference type="Proteomes" id="UP000291659"/>
    </source>
</evidence>
<dbReference type="InterPro" id="IPR000524">
    <property type="entry name" value="Tscrpt_reg_HTH_GntR"/>
</dbReference>
<dbReference type="SMART" id="SM00345">
    <property type="entry name" value="HTH_GNTR"/>
    <property type="match status" value="1"/>
</dbReference>
<dbReference type="GO" id="GO:0003700">
    <property type="term" value="F:DNA-binding transcription factor activity"/>
    <property type="evidence" value="ECO:0007669"/>
    <property type="project" value="InterPro"/>
</dbReference>
<reference evidence="7 8" key="1">
    <citation type="submission" date="2019-02" db="EMBL/GenBank/DDBJ databases">
        <title>The genomic architecture of introgression among sibling species of bacteria.</title>
        <authorList>
            <person name="Cavassim M.I.A."/>
            <person name="Moeskjaer S."/>
            <person name="Moslemi C."/>
            <person name="Fields B."/>
            <person name="Bachmann A."/>
            <person name="Vilhjalmsson B."/>
            <person name="Schierup M.H."/>
            <person name="Young J.P.W."/>
            <person name="Andersen S.U."/>
        </authorList>
    </citation>
    <scope>NUCLEOTIDE SEQUENCE [LARGE SCALE GENOMIC DNA]</scope>
    <source>
        <strain evidence="5 7">SM141A</strain>
        <strain evidence="6 8">SM42</strain>
        <plasmid evidence="5">pSM141A_Rh17</plasmid>
    </source>
</reference>
<dbReference type="EMBL" id="SIKX01000008">
    <property type="protein sequence ID" value="TBF01051.1"/>
    <property type="molecule type" value="Genomic_DNA"/>
</dbReference>
<dbReference type="GO" id="GO:0003677">
    <property type="term" value="F:DNA binding"/>
    <property type="evidence" value="ECO:0007669"/>
    <property type="project" value="UniProtKB-KW"/>
</dbReference>
<dbReference type="Gene3D" id="1.10.10.10">
    <property type="entry name" value="Winged helix-like DNA-binding domain superfamily/Winged helix DNA-binding domain"/>
    <property type="match status" value="1"/>
</dbReference>
<dbReference type="Pfam" id="PF00392">
    <property type="entry name" value="GntR"/>
    <property type="match status" value="1"/>
</dbReference>
<keyword evidence="2" id="KW-0238">DNA-binding</keyword>
<geneLocation type="plasmid" evidence="5">
    <name>pSM141A_Rh17</name>
</geneLocation>
<evidence type="ECO:0000313" key="8">
    <source>
        <dbReference type="Proteomes" id="UP000291892"/>
    </source>
</evidence>
<dbReference type="SMART" id="SM00895">
    <property type="entry name" value="FCD"/>
    <property type="match status" value="1"/>
</dbReference>
<dbReference type="InterPro" id="IPR036388">
    <property type="entry name" value="WH-like_DNA-bd_sf"/>
</dbReference>
<protein>
    <submittedName>
        <fullName evidence="6">FCD domain-containing protein</fullName>
    </submittedName>
</protein>
<evidence type="ECO:0000256" key="3">
    <source>
        <dbReference type="ARBA" id="ARBA00023163"/>
    </source>
</evidence>
<keyword evidence="7" id="KW-1185">Reference proteome</keyword>
<dbReference type="Gene3D" id="1.20.120.530">
    <property type="entry name" value="GntR ligand-binding domain-like"/>
    <property type="match status" value="1"/>
</dbReference>
<dbReference type="RefSeq" id="WP_130663770.1">
    <property type="nucleotide sequence ID" value="NZ_SIKX01000008.1"/>
</dbReference>
<accession>A0AAE8TY12</accession>
<organism evidence="6 8">
    <name type="scientific">Rhizobium ruizarguesonis</name>
    <dbReference type="NCBI Taxonomy" id="2081791"/>
    <lineage>
        <taxon>Bacteria</taxon>
        <taxon>Pseudomonadati</taxon>
        <taxon>Pseudomonadota</taxon>
        <taxon>Alphaproteobacteria</taxon>
        <taxon>Hyphomicrobiales</taxon>
        <taxon>Rhizobiaceae</taxon>
        <taxon>Rhizobium/Agrobacterium group</taxon>
        <taxon>Rhizobium</taxon>
    </lineage>
</organism>
<dbReference type="SUPFAM" id="SSF46785">
    <property type="entry name" value="Winged helix' DNA-binding domain"/>
    <property type="match status" value="1"/>
</dbReference>
<keyword evidence="5" id="KW-0614">Plasmid</keyword>
<comment type="caution">
    <text evidence="6">The sequence shown here is derived from an EMBL/GenBank/DDBJ whole genome shotgun (WGS) entry which is preliminary data.</text>
</comment>
<evidence type="ECO:0000313" key="6">
    <source>
        <dbReference type="EMBL" id="TBF01051.1"/>
    </source>
</evidence>
<dbReference type="EMBL" id="SIOX01000008">
    <property type="protein sequence ID" value="TAX67600.1"/>
    <property type="molecule type" value="Genomic_DNA"/>
</dbReference>
<dbReference type="InterPro" id="IPR036390">
    <property type="entry name" value="WH_DNA-bd_sf"/>
</dbReference>
<keyword evidence="3" id="KW-0804">Transcription</keyword>
<dbReference type="PANTHER" id="PTHR43537:SF45">
    <property type="entry name" value="GNTR FAMILY REGULATORY PROTEIN"/>
    <property type="match status" value="1"/>
</dbReference>
<dbReference type="InterPro" id="IPR008920">
    <property type="entry name" value="TF_FadR/GntR_C"/>
</dbReference>
<name>A0AAE8TY12_9HYPH</name>
<keyword evidence="1" id="KW-0805">Transcription regulation</keyword>
<evidence type="ECO:0000259" key="4">
    <source>
        <dbReference type="PROSITE" id="PS50949"/>
    </source>
</evidence>
<dbReference type="InterPro" id="IPR011711">
    <property type="entry name" value="GntR_C"/>
</dbReference>
<evidence type="ECO:0000256" key="1">
    <source>
        <dbReference type="ARBA" id="ARBA00023015"/>
    </source>
</evidence>
<sequence length="323" mass="35779">MAHRTLAYEAIANALRKAVTSKTIPEGTVLLEGPIATLFDSSRSPVKQALATLETEGLVRRFDGRGVLAGREGEPLRLKISPDMLDLEEEASASPKTFAWQSFYYDFENTVILRAVFGSFRINELALARHYNVGRTVAGDILNHAAKNGIVVRDDKSRWWINPLDEDRFRDLYEVRLLLEPAALKTAMQNIPATTLAAMRQRLTTVSGKFPDIASAELDALEEDLHVATLKFSANGEILEALKRTRCVLVAGKHIQRAVRGTLPIDAFMDEHLDIMDAIAAHDYPLARKALTDHLEASGNKASERLQAYLAISNVTPISYVLD</sequence>
<dbReference type="Proteomes" id="UP000291659">
    <property type="component" value="Unassembled WGS sequence"/>
</dbReference>
<evidence type="ECO:0000256" key="2">
    <source>
        <dbReference type="ARBA" id="ARBA00023125"/>
    </source>
</evidence>
<dbReference type="PROSITE" id="PS50949">
    <property type="entry name" value="HTH_GNTR"/>
    <property type="match status" value="1"/>
</dbReference>
<dbReference type="SUPFAM" id="SSF48008">
    <property type="entry name" value="GntR ligand-binding domain-like"/>
    <property type="match status" value="1"/>
</dbReference>
<dbReference type="AlphaFoldDB" id="A0AAE8TY12"/>
<gene>
    <name evidence="6" type="ORF">ELG94_39050</name>
    <name evidence="5" type="ORF">ELH98_30190</name>
</gene>
<dbReference type="PANTHER" id="PTHR43537">
    <property type="entry name" value="TRANSCRIPTIONAL REGULATOR, GNTR FAMILY"/>
    <property type="match status" value="1"/>
</dbReference>
<proteinExistence type="predicted"/>
<evidence type="ECO:0000313" key="5">
    <source>
        <dbReference type="EMBL" id="TAX67600.1"/>
    </source>
</evidence>
<dbReference type="Proteomes" id="UP000291892">
    <property type="component" value="Unassembled WGS sequence"/>
</dbReference>
<dbReference type="Pfam" id="PF07729">
    <property type="entry name" value="FCD"/>
    <property type="match status" value="1"/>
</dbReference>
<feature type="domain" description="HTH gntR-type" evidence="4">
    <location>
        <begin position="5"/>
        <end position="72"/>
    </location>
</feature>